<protein>
    <recommendedName>
        <fullName evidence="1">F-box/LRR-repeat protein 15-like leucin rich repeat domain-containing protein</fullName>
    </recommendedName>
</protein>
<dbReference type="GO" id="GO:0031146">
    <property type="term" value="P:SCF-dependent proteasomal ubiquitin-dependent protein catabolic process"/>
    <property type="evidence" value="ECO:0007669"/>
    <property type="project" value="TreeGrafter"/>
</dbReference>
<dbReference type="PANTHER" id="PTHR13318:SF190">
    <property type="entry name" value="PARTNER OF PAIRED, ISOFORM B"/>
    <property type="match status" value="1"/>
</dbReference>
<dbReference type="InterPro" id="IPR057207">
    <property type="entry name" value="FBXL15_LRR"/>
</dbReference>
<accession>A0A382IBS7</accession>
<dbReference type="PANTHER" id="PTHR13318">
    <property type="entry name" value="PARTNER OF PAIRED, ISOFORM B-RELATED"/>
    <property type="match status" value="1"/>
</dbReference>
<evidence type="ECO:0000259" key="1">
    <source>
        <dbReference type="Pfam" id="PF25372"/>
    </source>
</evidence>
<dbReference type="AlphaFoldDB" id="A0A382IBS7"/>
<sequence length="160" mass="17761">MIIAVAGQSVLTAEEKPASSRQSAIIEKEIRRVLKKPTGELTRSDLEKVRRLSFYYTTKITDTDLKEVAKCKQLTRLNLFRTQITDEGLWEVAKLQQLSSLDLGDTQITDAGLKDLAELQQLEVLGLVGTKVTKAGVVKLQEMLPKCLIAHQGLRNVSSP</sequence>
<gene>
    <name evidence="2" type="ORF">METZ01_LOCUS249679</name>
</gene>
<dbReference type="EMBL" id="UINC01066282">
    <property type="protein sequence ID" value="SVB96825.1"/>
    <property type="molecule type" value="Genomic_DNA"/>
</dbReference>
<proteinExistence type="predicted"/>
<dbReference type="InterPro" id="IPR032675">
    <property type="entry name" value="LRR_dom_sf"/>
</dbReference>
<dbReference type="GO" id="GO:0019005">
    <property type="term" value="C:SCF ubiquitin ligase complex"/>
    <property type="evidence" value="ECO:0007669"/>
    <property type="project" value="TreeGrafter"/>
</dbReference>
<reference evidence="2" key="1">
    <citation type="submission" date="2018-05" db="EMBL/GenBank/DDBJ databases">
        <authorList>
            <person name="Lanie J.A."/>
            <person name="Ng W.-L."/>
            <person name="Kazmierczak K.M."/>
            <person name="Andrzejewski T.M."/>
            <person name="Davidsen T.M."/>
            <person name="Wayne K.J."/>
            <person name="Tettelin H."/>
            <person name="Glass J.I."/>
            <person name="Rusch D."/>
            <person name="Podicherti R."/>
            <person name="Tsui H.-C.T."/>
            <person name="Winkler M.E."/>
        </authorList>
    </citation>
    <scope>NUCLEOTIDE SEQUENCE</scope>
</reference>
<name>A0A382IBS7_9ZZZZ</name>
<dbReference type="Pfam" id="PF25372">
    <property type="entry name" value="DUF7885"/>
    <property type="match status" value="1"/>
</dbReference>
<organism evidence="2">
    <name type="scientific">marine metagenome</name>
    <dbReference type="NCBI Taxonomy" id="408172"/>
    <lineage>
        <taxon>unclassified sequences</taxon>
        <taxon>metagenomes</taxon>
        <taxon>ecological metagenomes</taxon>
    </lineage>
</organism>
<evidence type="ECO:0000313" key="2">
    <source>
        <dbReference type="EMBL" id="SVB96825.1"/>
    </source>
</evidence>
<dbReference type="Gene3D" id="3.80.10.10">
    <property type="entry name" value="Ribonuclease Inhibitor"/>
    <property type="match status" value="1"/>
</dbReference>
<dbReference type="SUPFAM" id="SSF52047">
    <property type="entry name" value="RNI-like"/>
    <property type="match status" value="1"/>
</dbReference>
<feature type="domain" description="F-box/LRR-repeat protein 15-like leucin rich repeat" evidence="1">
    <location>
        <begin position="45"/>
        <end position="140"/>
    </location>
</feature>